<dbReference type="PANTHER" id="PTHR33236:SF5">
    <property type="entry name" value="CUB DOMAIN-CONTAINING PROTEIN"/>
    <property type="match status" value="1"/>
</dbReference>
<evidence type="ECO:0000313" key="5">
    <source>
        <dbReference type="EMBL" id="KOX68048.1"/>
    </source>
</evidence>
<accession>A0A0N0BC21</accession>
<feature type="chain" id="PRO_5005844732" description="CUB domain-containing protein" evidence="3">
    <location>
        <begin position="19"/>
        <end position="384"/>
    </location>
</feature>
<reference evidence="5 6" key="1">
    <citation type="submission" date="2015-07" db="EMBL/GenBank/DDBJ databases">
        <title>The genome of Melipona quadrifasciata.</title>
        <authorList>
            <person name="Pan H."/>
            <person name="Kapheim K."/>
        </authorList>
    </citation>
    <scope>NUCLEOTIDE SEQUENCE [LARGE SCALE GENOMIC DNA]</scope>
    <source>
        <strain evidence="5">0111107301</strain>
        <tissue evidence="5">Whole body</tissue>
    </source>
</reference>
<organism evidence="5 6">
    <name type="scientific">Melipona quadrifasciata</name>
    <dbReference type="NCBI Taxonomy" id="166423"/>
    <lineage>
        <taxon>Eukaryota</taxon>
        <taxon>Metazoa</taxon>
        <taxon>Ecdysozoa</taxon>
        <taxon>Arthropoda</taxon>
        <taxon>Hexapoda</taxon>
        <taxon>Insecta</taxon>
        <taxon>Pterygota</taxon>
        <taxon>Neoptera</taxon>
        <taxon>Endopterygota</taxon>
        <taxon>Hymenoptera</taxon>
        <taxon>Apocrita</taxon>
        <taxon>Aculeata</taxon>
        <taxon>Apoidea</taxon>
        <taxon>Anthophila</taxon>
        <taxon>Apidae</taxon>
        <taxon>Melipona</taxon>
    </lineage>
</organism>
<keyword evidence="6" id="KW-1185">Reference proteome</keyword>
<dbReference type="Pfam" id="PF00431">
    <property type="entry name" value="CUB"/>
    <property type="match status" value="1"/>
</dbReference>
<dbReference type="InterPro" id="IPR035914">
    <property type="entry name" value="Sperma_CUB_dom_sf"/>
</dbReference>
<dbReference type="Proteomes" id="UP000053105">
    <property type="component" value="Unassembled WGS sequence"/>
</dbReference>
<dbReference type="OrthoDB" id="6337346at2759"/>
<dbReference type="PROSITE" id="PS01180">
    <property type="entry name" value="CUB"/>
    <property type="match status" value="1"/>
</dbReference>
<dbReference type="EMBL" id="KQ435955">
    <property type="protein sequence ID" value="KOX68048.1"/>
    <property type="molecule type" value="Genomic_DNA"/>
</dbReference>
<name>A0A0N0BC21_9HYME</name>
<evidence type="ECO:0000256" key="3">
    <source>
        <dbReference type="SAM" id="SignalP"/>
    </source>
</evidence>
<dbReference type="AlphaFoldDB" id="A0A0N0BC21"/>
<dbReference type="SUPFAM" id="SSF49854">
    <property type="entry name" value="Spermadhesin, CUB domain"/>
    <property type="match status" value="1"/>
</dbReference>
<comment type="caution">
    <text evidence="2">Lacks conserved residue(s) required for the propagation of feature annotation.</text>
</comment>
<dbReference type="InterPro" id="IPR058698">
    <property type="entry name" value="CUB_metazoa"/>
</dbReference>
<evidence type="ECO:0000313" key="6">
    <source>
        <dbReference type="Proteomes" id="UP000053105"/>
    </source>
</evidence>
<feature type="signal peptide" evidence="3">
    <location>
        <begin position="1"/>
        <end position="18"/>
    </location>
</feature>
<dbReference type="PANTHER" id="PTHR33236">
    <property type="entry name" value="INTRAFLAGELLAR TRANSPORT PROTEIN 122 FAMILY PROTEIN-RELATED"/>
    <property type="match status" value="1"/>
</dbReference>
<dbReference type="Gene3D" id="2.60.120.290">
    <property type="entry name" value="Spermadhesin, CUB domain"/>
    <property type="match status" value="1"/>
</dbReference>
<keyword evidence="3" id="KW-0732">Signal</keyword>
<evidence type="ECO:0000256" key="2">
    <source>
        <dbReference type="PROSITE-ProRule" id="PRU00059"/>
    </source>
</evidence>
<keyword evidence="1" id="KW-1015">Disulfide bond</keyword>
<dbReference type="InterPro" id="IPR000859">
    <property type="entry name" value="CUB_dom"/>
</dbReference>
<protein>
    <recommendedName>
        <fullName evidence="4">CUB domain-containing protein</fullName>
    </recommendedName>
</protein>
<dbReference type="Pfam" id="PF26080">
    <property type="entry name" value="CUB_animal"/>
    <property type="match status" value="1"/>
</dbReference>
<evidence type="ECO:0000256" key="1">
    <source>
        <dbReference type="ARBA" id="ARBA00023157"/>
    </source>
</evidence>
<feature type="domain" description="CUB" evidence="4">
    <location>
        <begin position="93"/>
        <end position="210"/>
    </location>
</feature>
<proteinExistence type="predicted"/>
<evidence type="ECO:0000259" key="4">
    <source>
        <dbReference type="PROSITE" id="PS01180"/>
    </source>
</evidence>
<dbReference type="STRING" id="166423.A0A0N0BC21"/>
<gene>
    <name evidence="5" type="ORF">WN51_07344</name>
</gene>
<sequence length="384" mass="42266">MLRVIYLTIFLCINIVSCRLYDDNITEIQNSVSRGRFFPLFSVIRFANSQCLASNNLNGTCFTKRECRHYGGTPSGSCANGLGICCVLFIKTCSSTTNVNNTYFTNPKYPTTYEGQGRCTITVQRCNSNICQLRLDFLEFSLASPNANGICDFDLLSVSGSGSTIPRICGENANQHVYMDFNGDTPITLSIDTNSEYATDRRWNIRIQQLPCDSTYKGIYITNLILSPNGCLQYYDSVSGTVTSFNYGTTQNPRAPVIGTRQIAKTNYGVCVRMAQGYCGIEWSQTNSNSFTVSGDTGAIDSTLIGTMDAAEQGTNCTKDFVIIPHPFENGAAVNTERFCGNGFVTKTSFSKPFVLYVITDGDEMGEIENKGFSLTYRQISCAT</sequence>